<dbReference type="Proteomes" id="UP000014760">
    <property type="component" value="Unassembled WGS sequence"/>
</dbReference>
<reference evidence="4" key="1">
    <citation type="submission" date="2012-12" db="EMBL/GenBank/DDBJ databases">
        <authorList>
            <person name="Hellsten U."/>
            <person name="Grimwood J."/>
            <person name="Chapman J.A."/>
            <person name="Shapiro H."/>
            <person name="Aerts A."/>
            <person name="Otillar R.P."/>
            <person name="Terry A.Y."/>
            <person name="Boore J.L."/>
            <person name="Simakov O."/>
            <person name="Marletaz F."/>
            <person name="Cho S.-J."/>
            <person name="Edsinger-Gonzales E."/>
            <person name="Havlak P."/>
            <person name="Kuo D.-H."/>
            <person name="Larsson T."/>
            <person name="Lv J."/>
            <person name="Arendt D."/>
            <person name="Savage R."/>
            <person name="Osoegawa K."/>
            <person name="de Jong P."/>
            <person name="Lindberg D.R."/>
            <person name="Seaver E.C."/>
            <person name="Weisblat D.A."/>
            <person name="Putnam N.H."/>
            <person name="Grigoriev I.V."/>
            <person name="Rokhsar D.S."/>
        </authorList>
    </citation>
    <scope>NUCLEOTIDE SEQUENCE</scope>
    <source>
        <strain evidence="4">I ESC-2004</strain>
    </source>
</reference>
<protein>
    <recommendedName>
        <fullName evidence="1">Reverse transcriptase domain-containing protein</fullName>
    </recommendedName>
</protein>
<evidence type="ECO:0000259" key="1">
    <source>
        <dbReference type="Pfam" id="PF00078"/>
    </source>
</evidence>
<organism evidence="2">
    <name type="scientific">Capitella teleta</name>
    <name type="common">Polychaete worm</name>
    <dbReference type="NCBI Taxonomy" id="283909"/>
    <lineage>
        <taxon>Eukaryota</taxon>
        <taxon>Metazoa</taxon>
        <taxon>Spiralia</taxon>
        <taxon>Lophotrochozoa</taxon>
        <taxon>Annelida</taxon>
        <taxon>Polychaeta</taxon>
        <taxon>Sedentaria</taxon>
        <taxon>Scolecida</taxon>
        <taxon>Capitellidae</taxon>
        <taxon>Capitella</taxon>
    </lineage>
</organism>
<dbReference type="PANTHER" id="PTHR47027:SF8">
    <property type="entry name" value="RIBONUCLEASE H"/>
    <property type="match status" value="1"/>
</dbReference>
<dbReference type="Pfam" id="PF00078">
    <property type="entry name" value="RVT_1"/>
    <property type="match status" value="1"/>
</dbReference>
<keyword evidence="4" id="KW-1185">Reference proteome</keyword>
<evidence type="ECO:0000313" key="2">
    <source>
        <dbReference type="EMBL" id="ELU10827.1"/>
    </source>
</evidence>
<evidence type="ECO:0000313" key="3">
    <source>
        <dbReference type="EnsemblMetazoa" id="CapteP200271"/>
    </source>
</evidence>
<dbReference type="EMBL" id="AMQN01000928">
    <property type="status" value="NOT_ANNOTATED_CDS"/>
    <property type="molecule type" value="Genomic_DNA"/>
</dbReference>
<sequence>MKTRKATGADGVAVEMFSAFKDLGVLKLTNSLNKMYDTGNILKDLLKSVFIALLKKPGFDTINHELLIRILQNLSIDGKDLRIMKNLYSQQTAEYIMQELKGLPGTKVGGHNINNLRYADDTVLIGRSEADLLHLLDIVDRESKNVRLGLNVKKTVTMVTSKKTDKPTCNLKLKDSTLVQVEKFKYLGSTIDSDGRSALEKIQTSLHFNEYLAIVTAFRYLAPKALKLNRNLSDVVPSGV</sequence>
<reference evidence="2 4" key="2">
    <citation type="journal article" date="2013" name="Nature">
        <title>Insights into bilaterian evolution from three spiralian genomes.</title>
        <authorList>
            <person name="Simakov O."/>
            <person name="Marletaz F."/>
            <person name="Cho S.J."/>
            <person name="Edsinger-Gonzales E."/>
            <person name="Havlak P."/>
            <person name="Hellsten U."/>
            <person name="Kuo D.H."/>
            <person name="Larsson T."/>
            <person name="Lv J."/>
            <person name="Arendt D."/>
            <person name="Savage R."/>
            <person name="Osoegawa K."/>
            <person name="de Jong P."/>
            <person name="Grimwood J."/>
            <person name="Chapman J.A."/>
            <person name="Shapiro H."/>
            <person name="Aerts A."/>
            <person name="Otillar R.P."/>
            <person name="Terry A.Y."/>
            <person name="Boore J.L."/>
            <person name="Grigoriev I.V."/>
            <person name="Lindberg D.R."/>
            <person name="Seaver E.C."/>
            <person name="Weisblat D.A."/>
            <person name="Putnam N.H."/>
            <person name="Rokhsar D.S."/>
        </authorList>
    </citation>
    <scope>NUCLEOTIDE SEQUENCE</scope>
    <source>
        <strain evidence="2 4">I ESC-2004</strain>
    </source>
</reference>
<proteinExistence type="predicted"/>
<dbReference type="AlphaFoldDB" id="R7UX26"/>
<dbReference type="InterPro" id="IPR000477">
    <property type="entry name" value="RT_dom"/>
</dbReference>
<name>R7UX26_CAPTE</name>
<dbReference type="EnsemblMetazoa" id="CapteT200271">
    <property type="protein sequence ID" value="CapteP200271"/>
    <property type="gene ID" value="CapteG200271"/>
</dbReference>
<gene>
    <name evidence="2" type="ORF">CAPTEDRAFT_200271</name>
</gene>
<dbReference type="OrthoDB" id="425681at2759"/>
<dbReference type="PANTHER" id="PTHR47027">
    <property type="entry name" value="REVERSE TRANSCRIPTASE DOMAIN-CONTAINING PROTEIN"/>
    <property type="match status" value="1"/>
</dbReference>
<dbReference type="OMA" id="CKEYRTI"/>
<evidence type="ECO:0000313" key="4">
    <source>
        <dbReference type="Proteomes" id="UP000014760"/>
    </source>
</evidence>
<reference evidence="3" key="3">
    <citation type="submission" date="2015-06" db="UniProtKB">
        <authorList>
            <consortium name="EnsemblMetazoa"/>
        </authorList>
    </citation>
    <scope>IDENTIFICATION</scope>
</reference>
<dbReference type="EMBL" id="KB297234">
    <property type="protein sequence ID" value="ELU10827.1"/>
    <property type="molecule type" value="Genomic_DNA"/>
</dbReference>
<dbReference type="HOGENOM" id="CLU_1157358_0_0_1"/>
<accession>R7UX26</accession>
<feature type="domain" description="Reverse transcriptase" evidence="1">
    <location>
        <begin position="92"/>
        <end position="191"/>
    </location>
</feature>